<reference evidence="2" key="1">
    <citation type="journal article" date="2020" name="New Phytol.">
        <title>Comparative genomics reveals dynamic genome evolution in host specialist ectomycorrhizal fungi.</title>
        <authorList>
            <person name="Lofgren L.A."/>
            <person name="Nguyen N.H."/>
            <person name="Vilgalys R."/>
            <person name="Ruytinx J."/>
            <person name="Liao H.L."/>
            <person name="Branco S."/>
            <person name="Kuo A."/>
            <person name="LaButti K."/>
            <person name="Lipzen A."/>
            <person name="Andreopoulos W."/>
            <person name="Pangilinan J."/>
            <person name="Riley R."/>
            <person name="Hundley H."/>
            <person name="Na H."/>
            <person name="Barry K."/>
            <person name="Grigoriev I.V."/>
            <person name="Stajich J.E."/>
            <person name="Kennedy P.G."/>
        </authorList>
    </citation>
    <scope>NUCLEOTIDE SEQUENCE</scope>
    <source>
        <strain evidence="2">FC203</strain>
    </source>
</reference>
<evidence type="ECO:0000256" key="1">
    <source>
        <dbReference type="SAM" id="MobiDB-lite"/>
    </source>
</evidence>
<dbReference type="Proteomes" id="UP001195769">
    <property type="component" value="Unassembled WGS sequence"/>
</dbReference>
<comment type="caution">
    <text evidence="2">The sequence shown here is derived from an EMBL/GenBank/DDBJ whole genome shotgun (WGS) entry which is preliminary data.</text>
</comment>
<gene>
    <name evidence="2" type="ORF">F5891DRAFT_1186500</name>
</gene>
<dbReference type="EMBL" id="JABBWK010000017">
    <property type="protein sequence ID" value="KAG1902392.1"/>
    <property type="molecule type" value="Genomic_DNA"/>
</dbReference>
<feature type="compositionally biased region" description="Basic residues" evidence="1">
    <location>
        <begin position="365"/>
        <end position="380"/>
    </location>
</feature>
<dbReference type="RefSeq" id="XP_041227967.1">
    <property type="nucleotide sequence ID" value="XM_041366702.1"/>
</dbReference>
<accession>A0AAD4EA47</accession>
<evidence type="ECO:0000313" key="2">
    <source>
        <dbReference type="EMBL" id="KAG1902392.1"/>
    </source>
</evidence>
<proteinExistence type="predicted"/>
<keyword evidence="3" id="KW-1185">Reference proteome</keyword>
<feature type="region of interest" description="Disordered" evidence="1">
    <location>
        <begin position="740"/>
        <end position="781"/>
    </location>
</feature>
<feature type="compositionally biased region" description="Low complexity" evidence="1">
    <location>
        <begin position="391"/>
        <end position="401"/>
    </location>
</feature>
<sequence length="781" mass="87672">MSISDTNNTVPTVRSDFDPLQYVEKLQRKWAKGTCLEFFTSRLEKYKVELLESRHRANDYIDLVINEYFRHYHWKLKIIPEILNDEESEQKKQKVTAMTKAIRNWFEYRSRKLNPLGRHLKTETGPWTRLLKQLSGVVKNKPRALQAHQHWSKDHFDTDLKEEFEEKWKCAQKPAKERATFYDQLTRQHFLSLDEDIRKTYEKLAESEGIANVEAWKAALAAPASKLPADRALDQLPEFAGPILAGISDITGMHCTLFVGGPEPRRKGQLSVITMHEGVDLSDHPKNWQMADKTKFKIATSLFQEFLATCYTEADREGASLDDDSDTSTTPILPAIETDSNAIVEPDATPIAQPSAVDGSSQTKVAKKSQKWRAHAKNQRHTTPAGETDDSSNSSSDSSSNDDGHHSVTKVKHALPYAATKRPVIIPPQPRMTRLQHPAVTAHPDIPASNPSAAADPIIASPADEPIITSPADEPIISSPAGVHDKPASNLETQGVIVEESLRSDNVCDERDIQDGAHFSEHMSLPPVSSPLQVSSPELRPHEAQSLDNELHGSAPELKASIFLPSNSPSWVNTALEYLTADTSLLPPLYDTLVVKFIELERTSDFESPSGPMFNLSSENRPKEIHWWVSRGRKGRPVIPDIEKYVTQWWHWWAAVQPSWRNIGTPDFSNPDELDRQDGDWDALSKPGKNGFLSILATIYWWALANDSQGWKHAAWAIAVADVHWVMSRVIAFRASKSQKSVPRKRAPADDSGQTTKKSVPRKRAPADNSGQIMKKLCTRR</sequence>
<dbReference type="GeneID" id="64661000"/>
<evidence type="ECO:0000313" key="3">
    <source>
        <dbReference type="Proteomes" id="UP001195769"/>
    </source>
</evidence>
<dbReference type="AlphaFoldDB" id="A0AAD4EA47"/>
<protein>
    <submittedName>
        <fullName evidence="2">Uncharacterized protein</fullName>
    </submittedName>
</protein>
<name>A0AAD4EA47_9AGAM</name>
<feature type="region of interest" description="Disordered" evidence="1">
    <location>
        <begin position="317"/>
        <end position="416"/>
    </location>
</feature>
<organism evidence="2 3">
    <name type="scientific">Suillus fuscotomentosus</name>
    <dbReference type="NCBI Taxonomy" id="1912939"/>
    <lineage>
        <taxon>Eukaryota</taxon>
        <taxon>Fungi</taxon>
        <taxon>Dikarya</taxon>
        <taxon>Basidiomycota</taxon>
        <taxon>Agaricomycotina</taxon>
        <taxon>Agaricomycetes</taxon>
        <taxon>Agaricomycetidae</taxon>
        <taxon>Boletales</taxon>
        <taxon>Suillineae</taxon>
        <taxon>Suillaceae</taxon>
        <taxon>Suillus</taxon>
    </lineage>
</organism>